<dbReference type="InterPro" id="IPR036566">
    <property type="entry name" value="PYNP-like_C_sf"/>
</dbReference>
<dbReference type="Gene3D" id="1.20.970.10">
    <property type="entry name" value="Transferase, Pyrimidine Nucleoside Phosphorylase, Chain C"/>
    <property type="match status" value="1"/>
</dbReference>
<dbReference type="OrthoDB" id="9763887at2"/>
<dbReference type="Gene3D" id="3.90.1170.30">
    <property type="entry name" value="Pyrimidine nucleoside phosphorylase-like, C-terminal domain"/>
    <property type="match status" value="1"/>
</dbReference>
<dbReference type="SUPFAM" id="SSF52418">
    <property type="entry name" value="Nucleoside phosphorylase/phosphoribosyltransferase catalytic domain"/>
    <property type="match status" value="1"/>
</dbReference>
<evidence type="ECO:0000256" key="3">
    <source>
        <dbReference type="ARBA" id="ARBA00011892"/>
    </source>
</evidence>
<dbReference type="InterPro" id="IPR017459">
    <property type="entry name" value="Glycosyl_Trfase_fam3_N_dom"/>
</dbReference>
<dbReference type="RefSeq" id="WP_010042399.1">
    <property type="nucleotide sequence ID" value="NZ_CP025958.1"/>
</dbReference>
<dbReference type="EMBL" id="CP025958">
    <property type="protein sequence ID" value="AWM37519.1"/>
    <property type="molecule type" value="Genomic_DNA"/>
</dbReference>
<dbReference type="GO" id="GO:0006206">
    <property type="term" value="P:pyrimidine nucleobase metabolic process"/>
    <property type="evidence" value="ECO:0007669"/>
    <property type="project" value="InterPro"/>
</dbReference>
<dbReference type="PANTHER" id="PTHR10515">
    <property type="entry name" value="THYMIDINE PHOSPHORYLASE"/>
    <property type="match status" value="1"/>
</dbReference>
<keyword evidence="4" id="KW-0328">Glycosyltransferase</keyword>
<proteinExistence type="inferred from homology"/>
<name>A0A2Z3GT03_9BACT</name>
<evidence type="ECO:0000256" key="6">
    <source>
        <dbReference type="ARBA" id="ARBA00048550"/>
    </source>
</evidence>
<comment type="catalytic activity">
    <reaction evidence="6">
        <text>thymidine + phosphate = 2-deoxy-alpha-D-ribose 1-phosphate + thymine</text>
        <dbReference type="Rhea" id="RHEA:16037"/>
        <dbReference type="ChEBI" id="CHEBI:17748"/>
        <dbReference type="ChEBI" id="CHEBI:17821"/>
        <dbReference type="ChEBI" id="CHEBI:43474"/>
        <dbReference type="ChEBI" id="CHEBI:57259"/>
        <dbReference type="EC" id="2.4.2.4"/>
    </reaction>
</comment>
<feature type="domain" description="Pyrimidine nucleoside phosphorylase C-terminal" evidence="7">
    <location>
        <begin position="348"/>
        <end position="422"/>
    </location>
</feature>
<dbReference type="SMART" id="SM00941">
    <property type="entry name" value="PYNP_C"/>
    <property type="match status" value="1"/>
</dbReference>
<dbReference type="KEGG" id="gog:C1280_11175"/>
<dbReference type="SUPFAM" id="SSF47648">
    <property type="entry name" value="Nucleoside phosphorylase/phosphoribosyltransferase N-terminal domain"/>
    <property type="match status" value="1"/>
</dbReference>
<evidence type="ECO:0000256" key="4">
    <source>
        <dbReference type="ARBA" id="ARBA00022676"/>
    </source>
</evidence>
<dbReference type="GO" id="GO:0005829">
    <property type="term" value="C:cytosol"/>
    <property type="evidence" value="ECO:0007669"/>
    <property type="project" value="TreeGrafter"/>
</dbReference>
<dbReference type="InterPro" id="IPR013102">
    <property type="entry name" value="PYNP_C"/>
</dbReference>
<evidence type="ECO:0000313" key="8">
    <source>
        <dbReference type="EMBL" id="AWM37519.1"/>
    </source>
</evidence>
<dbReference type="FunFam" id="3.40.1030.10:FF:000003">
    <property type="entry name" value="Pyrimidine-nucleoside phosphorylase"/>
    <property type="match status" value="1"/>
</dbReference>
<dbReference type="Pfam" id="PF02885">
    <property type="entry name" value="Glycos_trans_3N"/>
    <property type="match status" value="1"/>
</dbReference>
<dbReference type="Pfam" id="PF00591">
    <property type="entry name" value="Glycos_transf_3"/>
    <property type="match status" value="1"/>
</dbReference>
<dbReference type="PANTHER" id="PTHR10515:SF0">
    <property type="entry name" value="THYMIDINE PHOSPHORYLASE"/>
    <property type="match status" value="1"/>
</dbReference>
<reference evidence="8 9" key="1">
    <citation type="submission" date="2018-01" db="EMBL/GenBank/DDBJ databases">
        <title>G. obscuriglobus.</title>
        <authorList>
            <person name="Franke J."/>
            <person name="Blomberg W."/>
            <person name="Selmecki A."/>
        </authorList>
    </citation>
    <scope>NUCLEOTIDE SEQUENCE [LARGE SCALE GENOMIC DNA]</scope>
    <source>
        <strain evidence="8 9">DSM 5831</strain>
    </source>
</reference>
<dbReference type="SUPFAM" id="SSF54680">
    <property type="entry name" value="Pyrimidine nucleoside phosphorylase C-terminal domain"/>
    <property type="match status" value="1"/>
</dbReference>
<dbReference type="PIRSF" id="PIRSF000478">
    <property type="entry name" value="TP_PyNP"/>
    <property type="match status" value="1"/>
</dbReference>
<protein>
    <recommendedName>
        <fullName evidence="3">thymidine phosphorylase</fullName>
        <ecNumber evidence="3">2.4.2.4</ecNumber>
    </recommendedName>
</protein>
<dbReference type="InterPro" id="IPR035902">
    <property type="entry name" value="Nuc_phospho_transferase"/>
</dbReference>
<dbReference type="Pfam" id="PF07831">
    <property type="entry name" value="PYNP_C"/>
    <property type="match status" value="1"/>
</dbReference>
<evidence type="ECO:0000313" key="9">
    <source>
        <dbReference type="Proteomes" id="UP000245802"/>
    </source>
</evidence>
<evidence type="ECO:0000256" key="1">
    <source>
        <dbReference type="ARBA" id="ARBA00006915"/>
    </source>
</evidence>
<dbReference type="InterPro" id="IPR018090">
    <property type="entry name" value="Pyrmidine_PPas_bac/euk"/>
</dbReference>
<keyword evidence="5" id="KW-0808">Transferase</keyword>
<dbReference type="GO" id="GO:0006213">
    <property type="term" value="P:pyrimidine nucleoside metabolic process"/>
    <property type="evidence" value="ECO:0007669"/>
    <property type="project" value="InterPro"/>
</dbReference>
<dbReference type="InterPro" id="IPR000312">
    <property type="entry name" value="Glycosyl_Trfase_fam3"/>
</dbReference>
<dbReference type="Gene3D" id="3.40.1030.10">
    <property type="entry name" value="Nucleoside phosphorylase/phosphoribosyltransferase catalytic domain"/>
    <property type="match status" value="1"/>
</dbReference>
<sequence length="437" mass="45280">MRPGDVIQTKRDRGVLSPEQIGAFVSAAARLDGSGWEKYHLTALLMAIYLNGMVPDETAALTAAMANSGKRLDLSDLDGPKVDKHSTGGVGDKTSLILGPLAAACGVVVPMMSGRGLGHSGGTLDKLEAIPGFRVNLSEAELRAALRKVGLGMIGQTADVAPADKMLYALRDVTSTVESIPLITASILSKKLSEDISGLVMDVKCGAGAFMKTREQGRALADSIVNVGTANGLRMSAFITTMDVPLGRYVGNGLEVIESIETLKGNGPPDLTDLSVTLAARMVRLAGIAPDDASAEKQVRGALTSGTGLEVLRRCIEQQGGDPGVIDDYARLPSTGAITAVTADRAGYVVSMNAEKVGVAVRLLGGGRDRAEDAIDPAVGVIVRAKPGEHVGTKHVVFEVHHRGGPRVGAALDLLKESFAIGGAPPGSEPLVLEQVT</sequence>
<dbReference type="AlphaFoldDB" id="A0A2Z3GT03"/>
<dbReference type="GO" id="GO:0004645">
    <property type="term" value="F:1,4-alpha-oligoglucan phosphorylase activity"/>
    <property type="evidence" value="ECO:0007669"/>
    <property type="project" value="InterPro"/>
</dbReference>
<evidence type="ECO:0000256" key="2">
    <source>
        <dbReference type="ARBA" id="ARBA00011738"/>
    </source>
</evidence>
<evidence type="ECO:0000259" key="7">
    <source>
        <dbReference type="SMART" id="SM00941"/>
    </source>
</evidence>
<comment type="similarity">
    <text evidence="1">Belongs to the thymidine/pyrimidine-nucleoside phosphorylase family.</text>
</comment>
<dbReference type="NCBIfam" id="TIGR02644">
    <property type="entry name" value="Y_phosphoryl"/>
    <property type="match status" value="1"/>
</dbReference>
<organism evidence="8 9">
    <name type="scientific">Gemmata obscuriglobus</name>
    <dbReference type="NCBI Taxonomy" id="114"/>
    <lineage>
        <taxon>Bacteria</taxon>
        <taxon>Pseudomonadati</taxon>
        <taxon>Planctomycetota</taxon>
        <taxon>Planctomycetia</taxon>
        <taxon>Gemmatales</taxon>
        <taxon>Gemmataceae</taxon>
        <taxon>Gemmata</taxon>
    </lineage>
</organism>
<dbReference type="Proteomes" id="UP000245802">
    <property type="component" value="Chromosome"/>
</dbReference>
<accession>A0A2Z3GT03</accession>
<dbReference type="InterPro" id="IPR000053">
    <property type="entry name" value="Thymidine/pyrmidine_PPase"/>
</dbReference>
<comment type="subunit">
    <text evidence="2">Homodimer.</text>
</comment>
<keyword evidence="9" id="KW-1185">Reference proteome</keyword>
<evidence type="ECO:0000256" key="5">
    <source>
        <dbReference type="ARBA" id="ARBA00022679"/>
    </source>
</evidence>
<dbReference type="InterPro" id="IPR036320">
    <property type="entry name" value="Glycosyl_Trfase_fam3_N_dom_sf"/>
</dbReference>
<gene>
    <name evidence="8" type="ORF">C1280_11175</name>
</gene>
<dbReference type="NCBIfam" id="NF004490">
    <property type="entry name" value="PRK05820.1"/>
    <property type="match status" value="1"/>
</dbReference>
<dbReference type="EC" id="2.4.2.4" evidence="3"/>
<dbReference type="GO" id="GO:0009032">
    <property type="term" value="F:thymidine phosphorylase activity"/>
    <property type="evidence" value="ECO:0007669"/>
    <property type="project" value="UniProtKB-EC"/>
</dbReference>